<reference evidence="2 3" key="1">
    <citation type="submission" date="2019-05" db="EMBL/GenBank/DDBJ databases">
        <title>We sequenced the genome of Paenibacillus hemerocallicola KCTC 33185 for further insight into its adaptation and study the phylogeny of Paenibacillus.</title>
        <authorList>
            <person name="Narsing Rao M.P."/>
        </authorList>
    </citation>
    <scope>NUCLEOTIDE SEQUENCE [LARGE SCALE GENOMIC DNA]</scope>
    <source>
        <strain evidence="2 3">KCTC 33185</strain>
    </source>
</reference>
<feature type="transmembrane region" description="Helical" evidence="1">
    <location>
        <begin position="233"/>
        <end position="254"/>
    </location>
</feature>
<feature type="transmembrane region" description="Helical" evidence="1">
    <location>
        <begin position="16"/>
        <end position="37"/>
    </location>
</feature>
<dbReference type="OrthoDB" id="2677607at2"/>
<keyword evidence="1" id="KW-0472">Membrane</keyword>
<accession>A0A5C4SXM7</accession>
<evidence type="ECO:0000313" key="3">
    <source>
        <dbReference type="Proteomes" id="UP000307943"/>
    </source>
</evidence>
<evidence type="ECO:0000313" key="2">
    <source>
        <dbReference type="EMBL" id="TNJ60862.1"/>
    </source>
</evidence>
<feature type="transmembrane region" description="Helical" evidence="1">
    <location>
        <begin position="207"/>
        <end position="227"/>
    </location>
</feature>
<evidence type="ECO:0008006" key="4">
    <source>
        <dbReference type="Google" id="ProtNLM"/>
    </source>
</evidence>
<keyword evidence="3" id="KW-1185">Reference proteome</keyword>
<feature type="transmembrane region" description="Helical" evidence="1">
    <location>
        <begin position="165"/>
        <end position="186"/>
    </location>
</feature>
<organism evidence="2 3">
    <name type="scientific">Paenibacillus hemerocallicola</name>
    <dbReference type="NCBI Taxonomy" id="1172614"/>
    <lineage>
        <taxon>Bacteria</taxon>
        <taxon>Bacillati</taxon>
        <taxon>Bacillota</taxon>
        <taxon>Bacilli</taxon>
        <taxon>Bacillales</taxon>
        <taxon>Paenibacillaceae</taxon>
        <taxon>Paenibacillus</taxon>
    </lineage>
</organism>
<gene>
    <name evidence="2" type="ORF">FE784_35245</name>
</gene>
<dbReference type="Proteomes" id="UP000307943">
    <property type="component" value="Unassembled WGS sequence"/>
</dbReference>
<dbReference type="EMBL" id="VDCQ01000079">
    <property type="protein sequence ID" value="TNJ60862.1"/>
    <property type="molecule type" value="Genomic_DNA"/>
</dbReference>
<evidence type="ECO:0000256" key="1">
    <source>
        <dbReference type="SAM" id="Phobius"/>
    </source>
</evidence>
<feature type="transmembrane region" description="Helical" evidence="1">
    <location>
        <begin position="78"/>
        <end position="104"/>
    </location>
</feature>
<name>A0A5C4SXM7_9BACL</name>
<keyword evidence="1" id="KW-1133">Transmembrane helix</keyword>
<protein>
    <recommendedName>
        <fullName evidence="4">DUF975 family protein</fullName>
    </recommendedName>
</protein>
<sequence>MLRHLKNGFKTTTSHTFLLLVLWLYHFAWGFLLLLFVKSVVVPLMHRFPGQHLAPGASHLFMAEGQFRLMKTDISHTYLWLLLAFVAARMLLTPLLNAGVYYSIHNAHMNSGYRFLQGIRQLGRPFFGYYLIQMALTLAPLYWLYPVAEKAFLKHGDYTSLGLALLPWIAAYVLYGFLLRLCFIYIQLGRTAEDTAGKSLLLFLRKLPVIAALALTIIALSGAATAAALSASLLWAGISALILQQLFHIVNLLFKLWTIAAQYHVYAGEAK</sequence>
<dbReference type="RefSeq" id="WP_139606932.1">
    <property type="nucleotide sequence ID" value="NZ_VDCQ01000079.1"/>
</dbReference>
<dbReference type="AlphaFoldDB" id="A0A5C4SXM7"/>
<comment type="caution">
    <text evidence="2">The sequence shown here is derived from an EMBL/GenBank/DDBJ whole genome shotgun (WGS) entry which is preliminary data.</text>
</comment>
<proteinExistence type="predicted"/>
<keyword evidence="1" id="KW-0812">Transmembrane</keyword>
<feature type="transmembrane region" description="Helical" evidence="1">
    <location>
        <begin position="125"/>
        <end position="145"/>
    </location>
</feature>